<organism evidence="1">
    <name type="scientific">viral metagenome</name>
    <dbReference type="NCBI Taxonomy" id="1070528"/>
    <lineage>
        <taxon>unclassified sequences</taxon>
        <taxon>metagenomes</taxon>
        <taxon>organismal metagenomes</taxon>
    </lineage>
</organism>
<proteinExistence type="predicted"/>
<dbReference type="AlphaFoldDB" id="A0A6C0JFV2"/>
<evidence type="ECO:0000313" key="1">
    <source>
        <dbReference type="EMBL" id="QHU04479.1"/>
    </source>
</evidence>
<accession>A0A6C0JFV2</accession>
<sequence>MQALKLKCTNTMATFIPSISATRVAGVCGLHKYQKVDEVFYELFCKDKVVAPKIREVEMRLGLRSFASLKDEVFKDANIRQVVYSALDAAKSGNVAAALEDVEVQSRMVLNMRYANLGETVLNQLVSEARGEVSKKRGLNNEDKILNTYEADNNVQVVERNTKNLKMDFPTFKLAGRTDGWVAAHNRIVDSKDRTRFFPEVPIYDEIQLRVYMRMSGATEAELIERFPHSPTRTTKFLNDPVQWAVIENSITAAVVKMNQILESPTDLERVVRANTVRNGGAMQ</sequence>
<dbReference type="EMBL" id="MN740401">
    <property type="protein sequence ID" value="QHU04479.1"/>
    <property type="molecule type" value="Genomic_DNA"/>
</dbReference>
<name>A0A6C0JFV2_9ZZZZ</name>
<reference evidence="1" key="1">
    <citation type="journal article" date="2020" name="Nature">
        <title>Giant virus diversity and host interactions through global metagenomics.</title>
        <authorList>
            <person name="Schulz F."/>
            <person name="Roux S."/>
            <person name="Paez-Espino D."/>
            <person name="Jungbluth S."/>
            <person name="Walsh D.A."/>
            <person name="Denef V.J."/>
            <person name="McMahon K.D."/>
            <person name="Konstantinidis K.T."/>
            <person name="Eloe-Fadrosh E.A."/>
            <person name="Kyrpides N.C."/>
            <person name="Woyke T."/>
        </authorList>
    </citation>
    <scope>NUCLEOTIDE SEQUENCE</scope>
    <source>
        <strain evidence="1">GVMAG-M-3300027708-51</strain>
    </source>
</reference>
<protein>
    <submittedName>
        <fullName evidence="1">Uncharacterized protein</fullName>
    </submittedName>
</protein>